<sequence>REDRPGDRRLVAYLVTGAGPVPVPSDEELRERLRETLPDYMVPSAFVRLAELPLTGNGKLDRGRLPAPDYAAAGTGRAPVTAREELLCALFAEALGLESVGVDDGFFDLGGDSILSIQLVSRARAKGLTLSVRDVFEHQSVARVAEALELAEAQAADGAAGASAGAVPGEPGEAEAASGPVPATPIMGWFAALGGPVAPFNQSVVVSVPADLDAERLVAALGALLDRHDSLRLRVAADWSMSVPEPEPGGTDAAHLLTRRAAGDVDDAGLHA</sequence>
<evidence type="ECO:0000256" key="1">
    <source>
        <dbReference type="ARBA" id="ARBA00001957"/>
    </source>
</evidence>
<keyword evidence="3" id="KW-0597">Phosphoprotein</keyword>
<dbReference type="PANTHER" id="PTHR45527">
    <property type="entry name" value="NONRIBOSOMAL PEPTIDE SYNTHETASE"/>
    <property type="match status" value="1"/>
</dbReference>
<protein>
    <recommendedName>
        <fullName evidence="4">Carrier domain-containing protein</fullName>
    </recommendedName>
</protein>
<dbReference type="Gene3D" id="1.10.1200.10">
    <property type="entry name" value="ACP-like"/>
    <property type="match status" value="1"/>
</dbReference>
<dbReference type="PANTHER" id="PTHR45527:SF1">
    <property type="entry name" value="FATTY ACID SYNTHASE"/>
    <property type="match status" value="1"/>
</dbReference>
<organism evidence="5 6">
    <name type="scientific">Streptomyces rubrogriseus</name>
    <dbReference type="NCBI Taxonomy" id="194673"/>
    <lineage>
        <taxon>Bacteria</taxon>
        <taxon>Bacillati</taxon>
        <taxon>Actinomycetota</taxon>
        <taxon>Actinomycetes</taxon>
        <taxon>Kitasatosporales</taxon>
        <taxon>Streptomycetaceae</taxon>
        <taxon>Streptomyces</taxon>
        <taxon>Streptomyces violaceoruber group</taxon>
    </lineage>
</organism>
<dbReference type="PROSITE" id="PS50075">
    <property type="entry name" value="CARRIER"/>
    <property type="match status" value="1"/>
</dbReference>
<keyword evidence="2" id="KW-0596">Phosphopantetheine</keyword>
<dbReference type="Proteomes" id="UP000475666">
    <property type="component" value="Unassembled WGS sequence"/>
</dbReference>
<feature type="non-terminal residue" evidence="5">
    <location>
        <position position="272"/>
    </location>
</feature>
<dbReference type="FunFam" id="1.10.1200.10:FF:000005">
    <property type="entry name" value="Nonribosomal peptide synthetase 1"/>
    <property type="match status" value="1"/>
</dbReference>
<evidence type="ECO:0000313" key="6">
    <source>
        <dbReference type="Proteomes" id="UP000475666"/>
    </source>
</evidence>
<dbReference type="PROSITE" id="PS00012">
    <property type="entry name" value="PHOSPHOPANTETHEINE"/>
    <property type="match status" value="1"/>
</dbReference>
<dbReference type="SMART" id="SM00823">
    <property type="entry name" value="PKS_PP"/>
    <property type="match status" value="1"/>
</dbReference>
<dbReference type="Pfam" id="PF00550">
    <property type="entry name" value="PP-binding"/>
    <property type="match status" value="1"/>
</dbReference>
<proteinExistence type="predicted"/>
<dbReference type="GO" id="GO:0005829">
    <property type="term" value="C:cytosol"/>
    <property type="evidence" value="ECO:0007669"/>
    <property type="project" value="TreeGrafter"/>
</dbReference>
<dbReference type="GO" id="GO:0044550">
    <property type="term" value="P:secondary metabolite biosynthetic process"/>
    <property type="evidence" value="ECO:0007669"/>
    <property type="project" value="TreeGrafter"/>
</dbReference>
<dbReference type="InterPro" id="IPR036736">
    <property type="entry name" value="ACP-like_sf"/>
</dbReference>
<dbReference type="Gene3D" id="3.30.300.30">
    <property type="match status" value="1"/>
</dbReference>
<dbReference type="GO" id="GO:0031177">
    <property type="term" value="F:phosphopantetheine binding"/>
    <property type="evidence" value="ECO:0007669"/>
    <property type="project" value="InterPro"/>
</dbReference>
<dbReference type="EMBL" id="JAAGMQ010000300">
    <property type="protein sequence ID" value="NEC33550.1"/>
    <property type="molecule type" value="Genomic_DNA"/>
</dbReference>
<dbReference type="InterPro" id="IPR023213">
    <property type="entry name" value="CAT-like_dom_sf"/>
</dbReference>
<dbReference type="AlphaFoldDB" id="A0A6G3TA30"/>
<evidence type="ECO:0000256" key="3">
    <source>
        <dbReference type="ARBA" id="ARBA00022553"/>
    </source>
</evidence>
<dbReference type="InterPro" id="IPR045851">
    <property type="entry name" value="AMP-bd_C_sf"/>
</dbReference>
<comment type="caution">
    <text evidence="5">The sequence shown here is derived from an EMBL/GenBank/DDBJ whole genome shotgun (WGS) entry which is preliminary data.</text>
</comment>
<dbReference type="SUPFAM" id="SSF52777">
    <property type="entry name" value="CoA-dependent acyltransferases"/>
    <property type="match status" value="1"/>
</dbReference>
<comment type="cofactor">
    <cofactor evidence="1">
        <name>pantetheine 4'-phosphate</name>
        <dbReference type="ChEBI" id="CHEBI:47942"/>
    </cofactor>
</comment>
<dbReference type="InterPro" id="IPR025110">
    <property type="entry name" value="AMP-bd_C"/>
</dbReference>
<dbReference type="GO" id="GO:0043041">
    <property type="term" value="P:amino acid activation for nonribosomal peptide biosynthetic process"/>
    <property type="evidence" value="ECO:0007669"/>
    <property type="project" value="TreeGrafter"/>
</dbReference>
<feature type="non-terminal residue" evidence="5">
    <location>
        <position position="1"/>
    </location>
</feature>
<dbReference type="InterPro" id="IPR006162">
    <property type="entry name" value="Ppantetheine_attach_site"/>
</dbReference>
<dbReference type="Gene3D" id="3.30.559.10">
    <property type="entry name" value="Chloramphenicol acetyltransferase-like domain"/>
    <property type="match status" value="1"/>
</dbReference>
<dbReference type="GO" id="GO:0017000">
    <property type="term" value="P:antibiotic biosynthetic process"/>
    <property type="evidence" value="ECO:0007669"/>
    <property type="project" value="UniProtKB-ARBA"/>
</dbReference>
<feature type="domain" description="Carrier" evidence="4">
    <location>
        <begin position="78"/>
        <end position="152"/>
    </location>
</feature>
<dbReference type="RefSeq" id="WP_164272898.1">
    <property type="nucleotide sequence ID" value="NZ_JAAGMQ010000300.1"/>
</dbReference>
<accession>A0A6G3TA30</accession>
<evidence type="ECO:0000313" key="5">
    <source>
        <dbReference type="EMBL" id="NEC33550.1"/>
    </source>
</evidence>
<dbReference type="SUPFAM" id="SSF56801">
    <property type="entry name" value="Acetyl-CoA synthetase-like"/>
    <property type="match status" value="1"/>
</dbReference>
<dbReference type="InterPro" id="IPR020806">
    <property type="entry name" value="PKS_PP-bd"/>
</dbReference>
<name>A0A6G3TA30_9ACTN</name>
<dbReference type="SUPFAM" id="SSF47336">
    <property type="entry name" value="ACP-like"/>
    <property type="match status" value="1"/>
</dbReference>
<evidence type="ECO:0000259" key="4">
    <source>
        <dbReference type="PROSITE" id="PS50075"/>
    </source>
</evidence>
<dbReference type="InterPro" id="IPR009081">
    <property type="entry name" value="PP-bd_ACP"/>
</dbReference>
<reference evidence="5 6" key="1">
    <citation type="submission" date="2020-01" db="EMBL/GenBank/DDBJ databases">
        <title>Insect and environment-associated Actinomycetes.</title>
        <authorList>
            <person name="Currrie C."/>
            <person name="Chevrette M."/>
            <person name="Carlson C."/>
            <person name="Stubbendieck R."/>
            <person name="Wendt-Pienkowski E."/>
        </authorList>
    </citation>
    <scope>NUCLEOTIDE SEQUENCE [LARGE SCALE GENOMIC DNA]</scope>
    <source>
        <strain evidence="5 6">SID7739</strain>
    </source>
</reference>
<dbReference type="Pfam" id="PF13193">
    <property type="entry name" value="AMP-binding_C"/>
    <property type="match status" value="1"/>
</dbReference>
<gene>
    <name evidence="5" type="ORF">G3I66_10200</name>
</gene>
<evidence type="ECO:0000256" key="2">
    <source>
        <dbReference type="ARBA" id="ARBA00022450"/>
    </source>
</evidence>